<evidence type="ECO:0000256" key="4">
    <source>
        <dbReference type="ARBA" id="ARBA00022692"/>
    </source>
</evidence>
<dbReference type="AlphaFoldDB" id="M1P6C4"/>
<proteinExistence type="inferred from homology"/>
<evidence type="ECO:0000256" key="6">
    <source>
        <dbReference type="ARBA" id="ARBA00023136"/>
    </source>
</evidence>
<feature type="transmembrane region" description="Helical" evidence="8">
    <location>
        <begin position="215"/>
        <end position="235"/>
    </location>
</feature>
<dbReference type="KEGG" id="dsf:UWK_02434"/>
<evidence type="ECO:0000256" key="3">
    <source>
        <dbReference type="ARBA" id="ARBA00022475"/>
    </source>
</evidence>
<dbReference type="PIRSF" id="PIRSF016636">
    <property type="entry name" value="AlgI_DltB"/>
    <property type="match status" value="1"/>
</dbReference>
<dbReference type="InterPro" id="IPR004299">
    <property type="entry name" value="MBOAT_fam"/>
</dbReference>
<reference evidence="10" key="1">
    <citation type="journal article" date="2013" name="Stand. Genomic Sci.">
        <title>Complete genome sequence of Desulfocapsa sulfexigens, a marine deltaproteobacterium specialized in disproportionating inorganic sulfur compounds.</title>
        <authorList>
            <person name="Finster K.W."/>
            <person name="Kjeldsen K.U."/>
            <person name="Kube M."/>
            <person name="Reinhardt R."/>
            <person name="Mussmann M."/>
            <person name="Amann R."/>
            <person name="Schreiber L."/>
        </authorList>
    </citation>
    <scope>NUCLEOTIDE SEQUENCE [LARGE SCALE GENOMIC DNA]</scope>
    <source>
        <strain evidence="10">DSM 10523 / SB164P1</strain>
    </source>
</reference>
<feature type="transmembrane region" description="Helical" evidence="8">
    <location>
        <begin position="77"/>
        <end position="95"/>
    </location>
</feature>
<evidence type="ECO:0000313" key="10">
    <source>
        <dbReference type="Proteomes" id="UP000011721"/>
    </source>
</evidence>
<dbReference type="GO" id="GO:0016746">
    <property type="term" value="F:acyltransferase activity"/>
    <property type="evidence" value="ECO:0007669"/>
    <property type="project" value="UniProtKB-KW"/>
</dbReference>
<dbReference type="Proteomes" id="UP000011721">
    <property type="component" value="Chromosome"/>
</dbReference>
<feature type="transmembrane region" description="Helical" evidence="8">
    <location>
        <begin position="47"/>
        <end position="65"/>
    </location>
</feature>
<name>M1P6C4_DESSD</name>
<dbReference type="PANTHER" id="PTHR13285">
    <property type="entry name" value="ACYLTRANSFERASE"/>
    <property type="match status" value="1"/>
</dbReference>
<sequence length="466" mass="54366">MVFTQVEFVVFVLGVVSLMCFLKSIVLKKITILLSSLYFYAYFDYRLLIVLVLSVFCTHISGSLINRSKQPVYKKISLIAGVGLNLGALLYFKYYNFFIHQINDLFLLDESSLNTIKIVVPLGISFYTFRFISYLVDVYRGDMSPCRLFDFTIYGLFFPVIISGPISRAVHFIPQLERISISKNNLYLGYRLFVIGLFLKVFVADRIAYYVNYFYANYEIFDTATTWLAVIVYSIQIYCDFAGYSSMAIGVAYLIGIRIEDNFNFPYLANNIQEFWKRWHMTLSEWIKDYLYIPLGGSRKGGRRKCINLLIVMTLCGFWHGSSWTFVLWGMLHGAMLIANYGWQLSNCRTFCTTLPRLFSLISQVVTFVSVTICWIFFRSTDLHQSFEIIKKLFLFRNDGYLFWAQPFVLFVVVATLFFHLLSNMKVKFISLPVDNKVTPTILFCLLWLVVVFFPKELEPFVYLQF</sequence>
<gene>
    <name evidence="9" type="ordered locus">UWK_02434</name>
</gene>
<organism evidence="9 10">
    <name type="scientific">Desulfocapsa sulfexigens (strain DSM 10523 / SB164P1)</name>
    <dbReference type="NCBI Taxonomy" id="1167006"/>
    <lineage>
        <taxon>Bacteria</taxon>
        <taxon>Pseudomonadati</taxon>
        <taxon>Thermodesulfobacteriota</taxon>
        <taxon>Desulfobulbia</taxon>
        <taxon>Desulfobulbales</taxon>
        <taxon>Desulfocapsaceae</taxon>
        <taxon>Desulfocapsa</taxon>
    </lineage>
</organism>
<keyword evidence="3 7" id="KW-1003">Cell membrane</keyword>
<keyword evidence="4 8" id="KW-0812">Transmembrane</keyword>
<evidence type="ECO:0000313" key="9">
    <source>
        <dbReference type="EMBL" id="AGF78973.1"/>
    </source>
</evidence>
<dbReference type="OrthoDB" id="139172at2"/>
<dbReference type="RefSeq" id="WP_015404659.1">
    <property type="nucleotide sequence ID" value="NC_020304.1"/>
</dbReference>
<feature type="transmembrane region" description="Helical" evidence="8">
    <location>
        <begin position="115"/>
        <end position="136"/>
    </location>
</feature>
<dbReference type="PATRIC" id="fig|1167006.5.peg.2644"/>
<feature type="transmembrane region" description="Helical" evidence="8">
    <location>
        <begin position="401"/>
        <end position="422"/>
    </location>
</feature>
<dbReference type="GO" id="GO:0042121">
    <property type="term" value="P:alginic acid biosynthetic process"/>
    <property type="evidence" value="ECO:0007669"/>
    <property type="project" value="InterPro"/>
</dbReference>
<dbReference type="InterPro" id="IPR024194">
    <property type="entry name" value="Ac/AlaTfrase_AlgI/DltB"/>
</dbReference>
<keyword evidence="7" id="KW-0808">Transferase</keyword>
<accession>M1P6C4</accession>
<dbReference type="InterPro" id="IPR051085">
    <property type="entry name" value="MB_O-acyltransferase"/>
</dbReference>
<evidence type="ECO:0000256" key="1">
    <source>
        <dbReference type="ARBA" id="ARBA00004651"/>
    </source>
</evidence>
<dbReference type="eggNOG" id="COG1696">
    <property type="taxonomic scope" value="Bacteria"/>
</dbReference>
<dbReference type="STRING" id="1167006.UWK_02434"/>
<feature type="transmembrane region" description="Helical" evidence="8">
    <location>
        <begin position="7"/>
        <end position="27"/>
    </location>
</feature>
<evidence type="ECO:0000256" key="2">
    <source>
        <dbReference type="ARBA" id="ARBA00010323"/>
    </source>
</evidence>
<keyword evidence="6 7" id="KW-0472">Membrane</keyword>
<comment type="similarity">
    <text evidence="2 7">Belongs to the membrane-bound acyltransferase family.</text>
</comment>
<evidence type="ECO:0000256" key="5">
    <source>
        <dbReference type="ARBA" id="ARBA00022989"/>
    </source>
</evidence>
<dbReference type="HOGENOM" id="CLU_025255_1_3_7"/>
<dbReference type="PANTHER" id="PTHR13285:SF18">
    <property type="entry name" value="PROTEIN-CYSTEINE N-PALMITOYLTRANSFERASE RASP"/>
    <property type="match status" value="1"/>
</dbReference>
<keyword evidence="7" id="KW-0012">Acyltransferase</keyword>
<dbReference type="InterPro" id="IPR028362">
    <property type="entry name" value="AlgI"/>
</dbReference>
<feature type="transmembrane region" description="Helical" evidence="8">
    <location>
        <begin position="358"/>
        <end position="378"/>
    </location>
</feature>
<feature type="transmembrane region" description="Helical" evidence="8">
    <location>
        <begin position="306"/>
        <end position="322"/>
    </location>
</feature>
<dbReference type="PIRSF" id="PIRSF500217">
    <property type="entry name" value="AlgI"/>
    <property type="match status" value="1"/>
</dbReference>
<keyword evidence="10" id="KW-1185">Reference proteome</keyword>
<feature type="transmembrane region" description="Helical" evidence="8">
    <location>
        <begin position="434"/>
        <end position="454"/>
    </location>
</feature>
<dbReference type="EMBL" id="CP003985">
    <property type="protein sequence ID" value="AGF78973.1"/>
    <property type="molecule type" value="Genomic_DNA"/>
</dbReference>
<comment type="subcellular location">
    <subcellularLocation>
        <location evidence="1">Cell membrane</location>
        <topology evidence="1">Multi-pass membrane protein</topology>
    </subcellularLocation>
</comment>
<dbReference type="Pfam" id="PF03062">
    <property type="entry name" value="MBOAT"/>
    <property type="match status" value="1"/>
</dbReference>
<feature type="transmembrane region" description="Helical" evidence="8">
    <location>
        <begin position="148"/>
        <end position="166"/>
    </location>
</feature>
<keyword evidence="5 8" id="KW-1133">Transmembrane helix</keyword>
<protein>
    <submittedName>
        <fullName evidence="9">Putative membrane protein involved in D-alanine export</fullName>
    </submittedName>
</protein>
<dbReference type="GO" id="GO:0005886">
    <property type="term" value="C:plasma membrane"/>
    <property type="evidence" value="ECO:0007669"/>
    <property type="project" value="UniProtKB-SubCell"/>
</dbReference>
<evidence type="ECO:0000256" key="7">
    <source>
        <dbReference type="PIRNR" id="PIRNR016636"/>
    </source>
</evidence>
<evidence type="ECO:0000256" key="8">
    <source>
        <dbReference type="SAM" id="Phobius"/>
    </source>
</evidence>
<feature type="transmembrane region" description="Helical" evidence="8">
    <location>
        <begin position="186"/>
        <end position="203"/>
    </location>
</feature>